<proteinExistence type="predicted"/>
<keyword evidence="2" id="KW-1185">Reference proteome</keyword>
<reference evidence="1 2" key="1">
    <citation type="journal article" date="2019" name="Sci. Rep.">
        <title>Orb-weaving spider Araneus ventricosus genome elucidates the spidroin gene catalogue.</title>
        <authorList>
            <person name="Kono N."/>
            <person name="Nakamura H."/>
            <person name="Ohtoshi R."/>
            <person name="Moran D.A.P."/>
            <person name="Shinohara A."/>
            <person name="Yoshida Y."/>
            <person name="Fujiwara M."/>
            <person name="Mori M."/>
            <person name="Tomita M."/>
            <person name="Arakawa K."/>
        </authorList>
    </citation>
    <scope>NUCLEOTIDE SEQUENCE [LARGE SCALE GENOMIC DNA]</scope>
</reference>
<evidence type="ECO:0000313" key="2">
    <source>
        <dbReference type="Proteomes" id="UP000499080"/>
    </source>
</evidence>
<sequence length="36" mass="3578">SAAVVGGKGCGWKSIWIGIVAGALQELVPVKSSCCC</sequence>
<feature type="non-terminal residue" evidence="1">
    <location>
        <position position="1"/>
    </location>
</feature>
<accession>A0A4Y2M2V1</accession>
<dbReference type="EMBL" id="BGPR01280041">
    <property type="protein sequence ID" value="GBN21378.1"/>
    <property type="molecule type" value="Genomic_DNA"/>
</dbReference>
<gene>
    <name evidence="1" type="ORF">AVEN_133899_1</name>
</gene>
<dbReference type="Proteomes" id="UP000499080">
    <property type="component" value="Unassembled WGS sequence"/>
</dbReference>
<protein>
    <submittedName>
        <fullName evidence="1">Uncharacterized protein</fullName>
    </submittedName>
</protein>
<organism evidence="1 2">
    <name type="scientific">Araneus ventricosus</name>
    <name type="common">Orbweaver spider</name>
    <name type="synonym">Epeira ventricosa</name>
    <dbReference type="NCBI Taxonomy" id="182803"/>
    <lineage>
        <taxon>Eukaryota</taxon>
        <taxon>Metazoa</taxon>
        <taxon>Ecdysozoa</taxon>
        <taxon>Arthropoda</taxon>
        <taxon>Chelicerata</taxon>
        <taxon>Arachnida</taxon>
        <taxon>Araneae</taxon>
        <taxon>Araneomorphae</taxon>
        <taxon>Entelegynae</taxon>
        <taxon>Araneoidea</taxon>
        <taxon>Araneidae</taxon>
        <taxon>Araneus</taxon>
    </lineage>
</organism>
<evidence type="ECO:0000313" key="1">
    <source>
        <dbReference type="EMBL" id="GBN21378.1"/>
    </source>
</evidence>
<dbReference type="AlphaFoldDB" id="A0A4Y2M2V1"/>
<name>A0A4Y2M2V1_ARAVE</name>
<comment type="caution">
    <text evidence="1">The sequence shown here is derived from an EMBL/GenBank/DDBJ whole genome shotgun (WGS) entry which is preliminary data.</text>
</comment>